<feature type="compositionally biased region" description="Gly residues" evidence="9">
    <location>
        <begin position="289"/>
        <end position="321"/>
    </location>
</feature>
<evidence type="ECO:0000256" key="2">
    <source>
        <dbReference type="ARBA" id="ARBA00006991"/>
    </source>
</evidence>
<evidence type="ECO:0000256" key="8">
    <source>
        <dbReference type="PROSITE-ProRule" id="PRU00042"/>
    </source>
</evidence>
<dbReference type="PROSITE" id="PS00028">
    <property type="entry name" value="ZINC_FINGER_C2H2_1"/>
    <property type="match status" value="3"/>
</dbReference>
<accession>A0A835G9T6</accession>
<dbReference type="PANTHER" id="PTHR10032:SF271">
    <property type="entry name" value="RH12261P-RELATED"/>
    <property type="match status" value="1"/>
</dbReference>
<feature type="compositionally biased region" description="Polar residues" evidence="9">
    <location>
        <begin position="149"/>
        <end position="184"/>
    </location>
</feature>
<evidence type="ECO:0000256" key="7">
    <source>
        <dbReference type="ARBA" id="ARBA00023242"/>
    </source>
</evidence>
<dbReference type="GO" id="GO:0000981">
    <property type="term" value="F:DNA-binding transcription factor activity, RNA polymerase II-specific"/>
    <property type="evidence" value="ECO:0007669"/>
    <property type="project" value="TreeGrafter"/>
</dbReference>
<dbReference type="GO" id="GO:0000978">
    <property type="term" value="F:RNA polymerase II cis-regulatory region sequence-specific DNA binding"/>
    <property type="evidence" value="ECO:0007669"/>
    <property type="project" value="TreeGrafter"/>
</dbReference>
<keyword evidence="12" id="KW-1185">Reference proteome</keyword>
<feature type="domain" description="C2H2-type" evidence="10">
    <location>
        <begin position="689"/>
        <end position="716"/>
    </location>
</feature>
<organism evidence="11 12">
    <name type="scientific">Spodoptera exigua</name>
    <name type="common">Beet armyworm</name>
    <name type="synonym">Noctua fulgens</name>
    <dbReference type="NCBI Taxonomy" id="7107"/>
    <lineage>
        <taxon>Eukaryota</taxon>
        <taxon>Metazoa</taxon>
        <taxon>Ecdysozoa</taxon>
        <taxon>Arthropoda</taxon>
        <taxon>Hexapoda</taxon>
        <taxon>Insecta</taxon>
        <taxon>Pterygota</taxon>
        <taxon>Neoptera</taxon>
        <taxon>Endopterygota</taxon>
        <taxon>Lepidoptera</taxon>
        <taxon>Glossata</taxon>
        <taxon>Ditrysia</taxon>
        <taxon>Noctuoidea</taxon>
        <taxon>Noctuidae</taxon>
        <taxon>Amphipyrinae</taxon>
        <taxon>Spodoptera</taxon>
    </lineage>
</organism>
<evidence type="ECO:0000313" key="12">
    <source>
        <dbReference type="Proteomes" id="UP000648187"/>
    </source>
</evidence>
<dbReference type="PROSITE" id="PS50157">
    <property type="entry name" value="ZINC_FINGER_C2H2_2"/>
    <property type="match status" value="3"/>
</dbReference>
<dbReference type="GO" id="GO:0008270">
    <property type="term" value="F:zinc ion binding"/>
    <property type="evidence" value="ECO:0007669"/>
    <property type="project" value="UniProtKB-KW"/>
</dbReference>
<dbReference type="SMART" id="SM00355">
    <property type="entry name" value="ZnF_C2H2"/>
    <property type="match status" value="4"/>
</dbReference>
<keyword evidence="3" id="KW-0479">Metal-binding</keyword>
<dbReference type="FunFam" id="3.30.160.60:FF:000452">
    <property type="entry name" value="Transcription factor Ovo-like 2"/>
    <property type="match status" value="1"/>
</dbReference>
<proteinExistence type="inferred from homology"/>
<feature type="region of interest" description="Disordered" evidence="9">
    <location>
        <begin position="577"/>
        <end position="611"/>
    </location>
</feature>
<dbReference type="GO" id="GO:0051241">
    <property type="term" value="P:negative regulation of multicellular organismal process"/>
    <property type="evidence" value="ECO:0007669"/>
    <property type="project" value="UniProtKB-ARBA"/>
</dbReference>
<dbReference type="Proteomes" id="UP000648187">
    <property type="component" value="Unassembled WGS sequence"/>
</dbReference>
<comment type="subcellular location">
    <subcellularLocation>
        <location evidence="1">Nucleus</location>
    </subcellularLocation>
</comment>
<dbReference type="AlphaFoldDB" id="A0A835G9T6"/>
<comment type="similarity">
    <text evidence="2">Belongs to the krueppel C2H2-type zinc-finger protein family.</text>
</comment>
<feature type="compositionally biased region" description="Polar residues" evidence="9">
    <location>
        <begin position="592"/>
        <end position="611"/>
    </location>
</feature>
<comment type="caution">
    <text evidence="11">The sequence shown here is derived from an EMBL/GenBank/DDBJ whole genome shotgun (WGS) entry which is preliminary data.</text>
</comment>
<keyword evidence="4" id="KW-0677">Repeat</keyword>
<feature type="compositionally biased region" description="Low complexity" evidence="9">
    <location>
        <begin position="271"/>
        <end position="288"/>
    </location>
</feature>
<feature type="compositionally biased region" description="Basic and acidic residues" evidence="9">
    <location>
        <begin position="227"/>
        <end position="236"/>
    </location>
</feature>
<feature type="non-terminal residue" evidence="11">
    <location>
        <position position="1"/>
    </location>
</feature>
<dbReference type="EMBL" id="JACKWZ010000245">
    <property type="protein sequence ID" value="KAF9410799.1"/>
    <property type="molecule type" value="Genomic_DNA"/>
</dbReference>
<dbReference type="GO" id="GO:0005634">
    <property type="term" value="C:nucleus"/>
    <property type="evidence" value="ECO:0007669"/>
    <property type="project" value="UniProtKB-SubCell"/>
</dbReference>
<dbReference type="GO" id="GO:0009968">
    <property type="term" value="P:negative regulation of signal transduction"/>
    <property type="evidence" value="ECO:0007669"/>
    <property type="project" value="UniProtKB-ARBA"/>
</dbReference>
<dbReference type="InterPro" id="IPR036236">
    <property type="entry name" value="Znf_C2H2_sf"/>
</dbReference>
<evidence type="ECO:0000256" key="9">
    <source>
        <dbReference type="SAM" id="MobiDB-lite"/>
    </source>
</evidence>
<feature type="region of interest" description="Disordered" evidence="9">
    <location>
        <begin position="120"/>
        <end position="242"/>
    </location>
</feature>
<dbReference type="SUPFAM" id="SSF57667">
    <property type="entry name" value="beta-beta-alpha zinc fingers"/>
    <property type="match status" value="2"/>
</dbReference>
<reference evidence="11" key="1">
    <citation type="submission" date="2020-08" db="EMBL/GenBank/DDBJ databases">
        <title>Spodoptera exigua strain:BAW_Kor-Di-RS1 Genome sequencing and assembly.</title>
        <authorList>
            <person name="Kim J."/>
            <person name="Nam H.Y."/>
            <person name="Kwon M."/>
            <person name="Choi J.H."/>
            <person name="Cho S.R."/>
            <person name="Kim G.-H."/>
        </authorList>
    </citation>
    <scope>NUCLEOTIDE SEQUENCE</scope>
    <source>
        <strain evidence="11">BAW_Kor-Di-RS1</strain>
        <tissue evidence="11">Whole-body</tissue>
    </source>
</reference>
<feature type="domain" description="C2H2-type" evidence="10">
    <location>
        <begin position="717"/>
        <end position="744"/>
    </location>
</feature>
<keyword evidence="5 8" id="KW-0863">Zinc-finger</keyword>
<evidence type="ECO:0000256" key="3">
    <source>
        <dbReference type="ARBA" id="ARBA00022723"/>
    </source>
</evidence>
<evidence type="ECO:0000259" key="10">
    <source>
        <dbReference type="PROSITE" id="PS50157"/>
    </source>
</evidence>
<protein>
    <recommendedName>
        <fullName evidence="10">C2H2-type domain-containing protein</fullName>
    </recommendedName>
</protein>
<evidence type="ECO:0000256" key="4">
    <source>
        <dbReference type="ARBA" id="ARBA00022737"/>
    </source>
</evidence>
<dbReference type="PANTHER" id="PTHR10032">
    <property type="entry name" value="ZINC FINGER PROTEIN WITH KRAB AND SCAN DOMAINS"/>
    <property type="match status" value="1"/>
</dbReference>
<dbReference type="GO" id="GO:0045596">
    <property type="term" value="P:negative regulation of cell differentiation"/>
    <property type="evidence" value="ECO:0007669"/>
    <property type="project" value="UniProtKB-ARBA"/>
</dbReference>
<name>A0A835G9T6_SPOEX</name>
<evidence type="ECO:0000256" key="5">
    <source>
        <dbReference type="ARBA" id="ARBA00022771"/>
    </source>
</evidence>
<dbReference type="FunFam" id="3.30.160.60:FF:001250">
    <property type="entry name" value="putative transcription factor ovo-like protein 3"/>
    <property type="match status" value="1"/>
</dbReference>
<feature type="region of interest" description="Disordered" evidence="9">
    <location>
        <begin position="271"/>
        <end position="358"/>
    </location>
</feature>
<dbReference type="InterPro" id="IPR027756">
    <property type="entry name" value="Ovo-like"/>
</dbReference>
<dbReference type="InterPro" id="IPR013087">
    <property type="entry name" value="Znf_C2H2_type"/>
</dbReference>
<feature type="region of interest" description="Disordered" evidence="9">
    <location>
        <begin position="55"/>
        <end position="86"/>
    </location>
</feature>
<feature type="compositionally biased region" description="Basic and acidic residues" evidence="9">
    <location>
        <begin position="120"/>
        <end position="140"/>
    </location>
</feature>
<feature type="domain" description="C2H2-type" evidence="10">
    <location>
        <begin position="745"/>
        <end position="773"/>
    </location>
</feature>
<keyword evidence="7" id="KW-0539">Nucleus</keyword>
<evidence type="ECO:0000313" key="11">
    <source>
        <dbReference type="EMBL" id="KAF9410799.1"/>
    </source>
</evidence>
<dbReference type="Pfam" id="PF00096">
    <property type="entry name" value="zf-C2H2"/>
    <property type="match status" value="1"/>
</dbReference>
<dbReference type="GO" id="GO:0045892">
    <property type="term" value="P:negative regulation of DNA-templated transcription"/>
    <property type="evidence" value="ECO:0007669"/>
    <property type="project" value="UniProtKB-ARBA"/>
</dbReference>
<sequence length="843" mass="92695">QSLPNIANSNRRLMYSSEKPDERMSLVYKKQTKYLRVLSAAIKLSTDTTQNIHLQPESNTKSWPMDERDVFGESNGAKIPRDKRSKEPRFVSSILGGDVPYGSHRGHVLTQAERKQYLPVLAKEKKQEDKPLIKEEKDTLDSDPVVLPSRNSPTPESVPSPGIDNSVTCQKVSVIQRTPSQSQFRDGKKEVSDVSIPQTLPAPEPEQDQPIDYVIAKKRGESEDEETEKKIREQRRTSSSKIANGILARPTLVLRNCPASKVPGIITAAAGHGRSTGNTGTNGSSQSSGGSGSFSSGGGGTAPSSGGGGAIGGGSGSGGNGRDGRSNYGPNSPPTGSLPPFYETLGPSTKGGQNSFNANSNFSNEFNIINGFNMDCENNDNATNFPEQSKQYSLMQNAHYGLALKDEEIDYESKLENIGAIGNYGNNFDESMVVDMGEDVIDNYQFANTLTFPGPNEGILGNLSDSAEDFASLLNNHVESITDSDIRESSSITPDSVHNPVDIESLAEQVNLSRYYEKANYLAFASQENQGSSYNFTKDRPDLLMQLNPALLQHGEGQMQQLQIHVQLQQRQQILSPGFPFTSHPSLDLDSPTGTSLPSPGGNNSLDGSSHIETASLSPAAAVSLKKASGDGKIQILQQRLGLPAELPLEFINGGHGVKNPLATEANARQREEEKNKQVLVSEDDPTKFVCRVCSKNFSLQRLLNRHMKCHSDVKRYLCTFCGKGFNDTFDLKRHTRTHTGVRPYKCNLCEKSFTQRCSLESHCLKVHGVQHTYAYKERRTKMYVCEECGHTTSEPEEHYMHLKKQHPYSPALLKFYDKRHFKFTNATFANQLLGQLPMPVHN</sequence>
<dbReference type="GO" id="GO:0009913">
    <property type="term" value="P:epidermal cell differentiation"/>
    <property type="evidence" value="ECO:0007669"/>
    <property type="project" value="TreeGrafter"/>
</dbReference>
<dbReference type="Gene3D" id="3.30.160.60">
    <property type="entry name" value="Classic Zinc Finger"/>
    <property type="match status" value="2"/>
</dbReference>
<keyword evidence="6" id="KW-0862">Zinc</keyword>
<evidence type="ECO:0000256" key="1">
    <source>
        <dbReference type="ARBA" id="ARBA00004123"/>
    </source>
</evidence>
<gene>
    <name evidence="11" type="ORF">HW555_010224</name>
</gene>
<evidence type="ECO:0000256" key="6">
    <source>
        <dbReference type="ARBA" id="ARBA00022833"/>
    </source>
</evidence>